<comment type="caution">
    <text evidence="1">The sequence shown here is derived from an EMBL/GenBank/DDBJ whole genome shotgun (WGS) entry which is preliminary data.</text>
</comment>
<protein>
    <submittedName>
        <fullName evidence="1">Uncharacterized protein</fullName>
    </submittedName>
</protein>
<keyword evidence="2" id="KW-1185">Reference proteome</keyword>
<reference evidence="2" key="1">
    <citation type="journal article" date="2022" name="Mol. Ecol. Resour.">
        <title>The genomes of chicory, endive, great burdock and yacon provide insights into Asteraceae palaeo-polyploidization history and plant inulin production.</title>
        <authorList>
            <person name="Fan W."/>
            <person name="Wang S."/>
            <person name="Wang H."/>
            <person name="Wang A."/>
            <person name="Jiang F."/>
            <person name="Liu H."/>
            <person name="Zhao H."/>
            <person name="Xu D."/>
            <person name="Zhang Y."/>
        </authorList>
    </citation>
    <scope>NUCLEOTIDE SEQUENCE [LARGE SCALE GENOMIC DNA]</scope>
    <source>
        <strain evidence="2">cv. Yunnan</strain>
    </source>
</reference>
<evidence type="ECO:0000313" key="1">
    <source>
        <dbReference type="EMBL" id="KAI3798542.1"/>
    </source>
</evidence>
<gene>
    <name evidence="1" type="ORF">L1987_33819</name>
</gene>
<sequence>MPQAATATPAAAVAMAVPAPMELPPDLLFCCRVSSSSSVPFGLAVLSEAPMKRMPWVPVCCLGLASKLL</sequence>
<proteinExistence type="predicted"/>
<dbReference type="EMBL" id="CM042028">
    <property type="protein sequence ID" value="KAI3798542.1"/>
    <property type="molecule type" value="Genomic_DNA"/>
</dbReference>
<reference evidence="1 2" key="2">
    <citation type="journal article" date="2022" name="Mol. Ecol. Resour.">
        <title>The genomes of chicory, endive, great burdock and yacon provide insights into Asteraceae paleo-polyploidization history and plant inulin production.</title>
        <authorList>
            <person name="Fan W."/>
            <person name="Wang S."/>
            <person name="Wang H."/>
            <person name="Wang A."/>
            <person name="Jiang F."/>
            <person name="Liu H."/>
            <person name="Zhao H."/>
            <person name="Xu D."/>
            <person name="Zhang Y."/>
        </authorList>
    </citation>
    <scope>NUCLEOTIDE SEQUENCE [LARGE SCALE GENOMIC DNA]</scope>
    <source>
        <strain evidence="2">cv. Yunnan</strain>
        <tissue evidence="1">Leaves</tissue>
    </source>
</reference>
<organism evidence="1 2">
    <name type="scientific">Smallanthus sonchifolius</name>
    <dbReference type="NCBI Taxonomy" id="185202"/>
    <lineage>
        <taxon>Eukaryota</taxon>
        <taxon>Viridiplantae</taxon>
        <taxon>Streptophyta</taxon>
        <taxon>Embryophyta</taxon>
        <taxon>Tracheophyta</taxon>
        <taxon>Spermatophyta</taxon>
        <taxon>Magnoliopsida</taxon>
        <taxon>eudicotyledons</taxon>
        <taxon>Gunneridae</taxon>
        <taxon>Pentapetalae</taxon>
        <taxon>asterids</taxon>
        <taxon>campanulids</taxon>
        <taxon>Asterales</taxon>
        <taxon>Asteraceae</taxon>
        <taxon>Asteroideae</taxon>
        <taxon>Heliantheae alliance</taxon>
        <taxon>Millerieae</taxon>
        <taxon>Smallanthus</taxon>
    </lineage>
</organism>
<accession>A0ACB9HSI1</accession>
<evidence type="ECO:0000313" key="2">
    <source>
        <dbReference type="Proteomes" id="UP001056120"/>
    </source>
</evidence>
<dbReference type="Proteomes" id="UP001056120">
    <property type="component" value="Linkage Group LG11"/>
</dbReference>
<name>A0ACB9HSI1_9ASTR</name>